<keyword evidence="2" id="KW-1185">Reference proteome</keyword>
<evidence type="ECO:0000313" key="2">
    <source>
        <dbReference type="Proteomes" id="UP000265520"/>
    </source>
</evidence>
<comment type="caution">
    <text evidence="1">The sequence shown here is derived from an EMBL/GenBank/DDBJ whole genome shotgun (WGS) entry which is preliminary data.</text>
</comment>
<accession>A0A392R4X4</accession>
<dbReference type="AlphaFoldDB" id="A0A392R4X4"/>
<name>A0A392R4X4_9FABA</name>
<feature type="non-terminal residue" evidence="1">
    <location>
        <position position="1"/>
    </location>
</feature>
<dbReference type="Proteomes" id="UP000265520">
    <property type="component" value="Unassembled WGS sequence"/>
</dbReference>
<dbReference type="EMBL" id="LXQA010185967">
    <property type="protein sequence ID" value="MCI31279.1"/>
    <property type="molecule type" value="Genomic_DNA"/>
</dbReference>
<sequence>PSPLPTDRSSRRRISRFVTPSRRDVAWACGGAIDYFGVAMPPSADDSSTIALPFDPYCGRPSAVGQRQFRRRRNEVETTKRGENLLGAATIFLLSR</sequence>
<protein>
    <submittedName>
        <fullName evidence="1">Uncharacterized protein</fullName>
    </submittedName>
</protein>
<organism evidence="1 2">
    <name type="scientific">Trifolium medium</name>
    <dbReference type="NCBI Taxonomy" id="97028"/>
    <lineage>
        <taxon>Eukaryota</taxon>
        <taxon>Viridiplantae</taxon>
        <taxon>Streptophyta</taxon>
        <taxon>Embryophyta</taxon>
        <taxon>Tracheophyta</taxon>
        <taxon>Spermatophyta</taxon>
        <taxon>Magnoliopsida</taxon>
        <taxon>eudicotyledons</taxon>
        <taxon>Gunneridae</taxon>
        <taxon>Pentapetalae</taxon>
        <taxon>rosids</taxon>
        <taxon>fabids</taxon>
        <taxon>Fabales</taxon>
        <taxon>Fabaceae</taxon>
        <taxon>Papilionoideae</taxon>
        <taxon>50 kb inversion clade</taxon>
        <taxon>NPAAA clade</taxon>
        <taxon>Hologalegina</taxon>
        <taxon>IRL clade</taxon>
        <taxon>Trifolieae</taxon>
        <taxon>Trifolium</taxon>
    </lineage>
</organism>
<reference evidence="1 2" key="1">
    <citation type="journal article" date="2018" name="Front. Plant Sci.">
        <title>Red Clover (Trifolium pratense) and Zigzag Clover (T. medium) - A Picture of Genomic Similarities and Differences.</title>
        <authorList>
            <person name="Dluhosova J."/>
            <person name="Istvanek J."/>
            <person name="Nedelnik J."/>
            <person name="Repkova J."/>
        </authorList>
    </citation>
    <scope>NUCLEOTIDE SEQUENCE [LARGE SCALE GENOMIC DNA]</scope>
    <source>
        <strain evidence="2">cv. 10/8</strain>
        <tissue evidence="1">Leaf</tissue>
    </source>
</reference>
<proteinExistence type="predicted"/>
<evidence type="ECO:0000313" key="1">
    <source>
        <dbReference type="EMBL" id="MCI31279.1"/>
    </source>
</evidence>